<dbReference type="GO" id="GO:0008376">
    <property type="term" value="F:acetylgalactosaminyltransferase activity"/>
    <property type="evidence" value="ECO:0007669"/>
    <property type="project" value="TreeGrafter"/>
</dbReference>
<accession>A0A8D2J287</accession>
<dbReference type="GO" id="GO:0006047">
    <property type="term" value="P:UDP-N-acetylglucosamine metabolic process"/>
    <property type="evidence" value="ECO:0007669"/>
    <property type="project" value="TreeGrafter"/>
</dbReference>
<dbReference type="PANTHER" id="PTHR15046">
    <property type="entry name" value="GLYCO_TRANS_2-LIKE DOMAIN-CONTAINING PROTEIN"/>
    <property type="match status" value="1"/>
</dbReference>
<reference evidence="2" key="2">
    <citation type="submission" date="2025-09" db="UniProtKB">
        <authorList>
            <consortium name="Ensembl"/>
        </authorList>
    </citation>
    <scope>IDENTIFICATION</scope>
</reference>
<organism evidence="2 3">
    <name type="scientific">Varanus komodoensis</name>
    <name type="common">Komodo dragon</name>
    <dbReference type="NCBI Taxonomy" id="61221"/>
    <lineage>
        <taxon>Eukaryota</taxon>
        <taxon>Metazoa</taxon>
        <taxon>Chordata</taxon>
        <taxon>Craniata</taxon>
        <taxon>Vertebrata</taxon>
        <taxon>Euteleostomi</taxon>
        <taxon>Lepidosauria</taxon>
        <taxon>Squamata</taxon>
        <taxon>Bifurcata</taxon>
        <taxon>Unidentata</taxon>
        <taxon>Episquamata</taxon>
        <taxon>Toxicofera</taxon>
        <taxon>Anguimorpha</taxon>
        <taxon>Paleoanguimorpha</taxon>
        <taxon>Varanoidea</taxon>
        <taxon>Varanidae</taxon>
        <taxon>Varanus</taxon>
    </lineage>
</organism>
<proteinExistence type="predicted"/>
<dbReference type="PANTHER" id="PTHR15046:SF2">
    <property type="entry name" value="BETA-1,4 N-ACETYLGALACTOSAMINYLTRANSFERASE 2"/>
    <property type="match status" value="1"/>
</dbReference>
<dbReference type="InterPro" id="IPR001173">
    <property type="entry name" value="Glyco_trans_2-like"/>
</dbReference>
<dbReference type="Proteomes" id="UP000694545">
    <property type="component" value="Unplaced"/>
</dbReference>
<reference evidence="2" key="1">
    <citation type="submission" date="2025-08" db="UniProtKB">
        <authorList>
            <consortium name="Ensembl"/>
        </authorList>
    </citation>
    <scope>IDENTIFICATION</scope>
</reference>
<dbReference type="Gene3D" id="3.90.550.10">
    <property type="entry name" value="Spore Coat Polysaccharide Biosynthesis Protein SpsA, Chain A"/>
    <property type="match status" value="1"/>
</dbReference>
<feature type="domain" description="Glycosyltransferase 2-like" evidence="1">
    <location>
        <begin position="187"/>
        <end position="300"/>
    </location>
</feature>
<dbReference type="GO" id="GO:0019276">
    <property type="term" value="P:UDP-N-acetylgalactosamine metabolic process"/>
    <property type="evidence" value="ECO:0007669"/>
    <property type="project" value="TreeGrafter"/>
</dbReference>
<dbReference type="Pfam" id="PF00535">
    <property type="entry name" value="Glycos_transf_2"/>
    <property type="match status" value="1"/>
</dbReference>
<dbReference type="Ensembl" id="ENSVKKT00000003422.1">
    <property type="protein sequence ID" value="ENSVKKP00000003329.1"/>
    <property type="gene ID" value="ENSVKKG00000002572.1"/>
</dbReference>
<keyword evidence="3" id="KW-1185">Reference proteome</keyword>
<name>A0A8D2J287_VARKO</name>
<evidence type="ECO:0000259" key="1">
    <source>
        <dbReference type="Pfam" id="PF00535"/>
    </source>
</evidence>
<dbReference type="CDD" id="cd00761">
    <property type="entry name" value="Glyco_tranf_GTA_type"/>
    <property type="match status" value="1"/>
</dbReference>
<evidence type="ECO:0000313" key="3">
    <source>
        <dbReference type="Proteomes" id="UP000694545"/>
    </source>
</evidence>
<dbReference type="AlphaFoldDB" id="A0A8D2J287"/>
<dbReference type="InterPro" id="IPR029044">
    <property type="entry name" value="Nucleotide-diphossugar_trans"/>
</dbReference>
<sequence>MGFKLLMTKGFSWSPTHGNLWVLFMALLHSYLTTFAVSALDPRYPLETKDVLIAQPNSPLSYPFQGVEVMPLHTVILPGRSSAVAKPAVILQASFGALNTLADVSEDVVRGRGEKLLNISTRHVQLLNHILKHVTYTSTKYMLDAVDVGEFEATAGFPVTIRQPALPRLFDPGPDNNINNMVTITTKTFLRYHKLRVLIKSIRLYYPNMTIIVADDSENPEMIKEANVEQFIMPFGKGWFAGRNLAISQVTTKYYLWVDDDFLFTDQTKIEKLVDVLENSNLDVVGGSVAGNDYKFKITYEEGEDSSCLHLRYGSYHRLEGFPNCVVTSGVVNFFLARTEESRRVGFDPKLLRVAHSEYFMDGLGNLRVGSCNHVVVGHQPRHSATNSQEETSEKTYGKFRMSTQAEVRFKLALHYFKNRMKCYTKA</sequence>
<evidence type="ECO:0000313" key="2">
    <source>
        <dbReference type="Ensembl" id="ENSVKKP00000003329.1"/>
    </source>
</evidence>
<protein>
    <recommendedName>
        <fullName evidence="1">Glycosyltransferase 2-like domain-containing protein</fullName>
    </recommendedName>
</protein>
<dbReference type="SUPFAM" id="SSF53448">
    <property type="entry name" value="Nucleotide-diphospho-sugar transferases"/>
    <property type="match status" value="1"/>
</dbReference>